<evidence type="ECO:0000313" key="9">
    <source>
        <dbReference type="Proteomes" id="UP000076871"/>
    </source>
</evidence>
<dbReference type="EMBL" id="KV427670">
    <property type="protein sequence ID" value="KZT01127.1"/>
    <property type="molecule type" value="Genomic_DNA"/>
</dbReference>
<keyword evidence="4 6" id="KW-1133">Transmembrane helix</keyword>
<feature type="transmembrane region" description="Helical" evidence="6">
    <location>
        <begin position="301"/>
        <end position="322"/>
    </location>
</feature>
<dbReference type="OrthoDB" id="2962993at2759"/>
<dbReference type="Gene3D" id="1.20.1250.20">
    <property type="entry name" value="MFS general substrate transporter like domains"/>
    <property type="match status" value="2"/>
</dbReference>
<feature type="transmembrane region" description="Helical" evidence="6">
    <location>
        <begin position="104"/>
        <end position="122"/>
    </location>
</feature>
<dbReference type="Proteomes" id="UP000076871">
    <property type="component" value="Unassembled WGS sequence"/>
</dbReference>
<dbReference type="SUPFAM" id="SSF103473">
    <property type="entry name" value="MFS general substrate transporter"/>
    <property type="match status" value="1"/>
</dbReference>
<dbReference type="InParanoid" id="A0A165BIK2"/>
<dbReference type="FunFam" id="1.20.1250.20:FF:000034">
    <property type="entry name" value="MFS general substrate transporter"/>
    <property type="match status" value="1"/>
</dbReference>
<feature type="domain" description="Major facilitator superfamily (MFS) profile" evidence="7">
    <location>
        <begin position="36"/>
        <end position="449"/>
    </location>
</feature>
<dbReference type="GeneID" id="63822169"/>
<dbReference type="PANTHER" id="PTHR43791">
    <property type="entry name" value="PERMEASE-RELATED"/>
    <property type="match status" value="1"/>
</dbReference>
<evidence type="ECO:0000256" key="3">
    <source>
        <dbReference type="ARBA" id="ARBA00022692"/>
    </source>
</evidence>
<evidence type="ECO:0000256" key="1">
    <source>
        <dbReference type="ARBA" id="ARBA00004141"/>
    </source>
</evidence>
<protein>
    <submittedName>
        <fullName evidence="8">MFS general substrate transporter</fullName>
    </submittedName>
</protein>
<feature type="transmembrane region" description="Helical" evidence="6">
    <location>
        <begin position="391"/>
        <end position="412"/>
    </location>
</feature>
<reference evidence="8 9" key="1">
    <citation type="journal article" date="2016" name="Mol. Biol. Evol.">
        <title>Comparative Genomics of Early-Diverging Mushroom-Forming Fungi Provides Insights into the Origins of Lignocellulose Decay Capabilities.</title>
        <authorList>
            <person name="Nagy L.G."/>
            <person name="Riley R."/>
            <person name="Tritt A."/>
            <person name="Adam C."/>
            <person name="Daum C."/>
            <person name="Floudas D."/>
            <person name="Sun H."/>
            <person name="Yadav J.S."/>
            <person name="Pangilinan J."/>
            <person name="Larsson K.H."/>
            <person name="Matsuura K."/>
            <person name="Barry K."/>
            <person name="Labutti K."/>
            <person name="Kuo R."/>
            <person name="Ohm R.A."/>
            <person name="Bhattacharya S.S."/>
            <person name="Shirouzu T."/>
            <person name="Yoshinaga Y."/>
            <person name="Martin F.M."/>
            <person name="Grigoriev I.V."/>
            <person name="Hibbett D.S."/>
        </authorList>
    </citation>
    <scope>NUCLEOTIDE SEQUENCE [LARGE SCALE GENOMIC DNA]</scope>
    <source>
        <strain evidence="8 9">93-53</strain>
    </source>
</reference>
<dbReference type="GO" id="GO:0022857">
    <property type="term" value="F:transmembrane transporter activity"/>
    <property type="evidence" value="ECO:0007669"/>
    <property type="project" value="InterPro"/>
</dbReference>
<evidence type="ECO:0000256" key="6">
    <source>
        <dbReference type="SAM" id="Phobius"/>
    </source>
</evidence>
<organism evidence="8 9">
    <name type="scientific">Laetiporus sulphureus 93-53</name>
    <dbReference type="NCBI Taxonomy" id="1314785"/>
    <lineage>
        <taxon>Eukaryota</taxon>
        <taxon>Fungi</taxon>
        <taxon>Dikarya</taxon>
        <taxon>Basidiomycota</taxon>
        <taxon>Agaricomycotina</taxon>
        <taxon>Agaricomycetes</taxon>
        <taxon>Polyporales</taxon>
        <taxon>Laetiporus</taxon>
    </lineage>
</organism>
<keyword evidence="9" id="KW-1185">Reference proteome</keyword>
<dbReference type="InterPro" id="IPR020846">
    <property type="entry name" value="MFS_dom"/>
</dbReference>
<feature type="transmembrane region" description="Helical" evidence="6">
    <location>
        <begin position="424"/>
        <end position="443"/>
    </location>
</feature>
<feature type="transmembrane region" description="Helical" evidence="6">
    <location>
        <begin position="72"/>
        <end position="92"/>
    </location>
</feature>
<dbReference type="PANTHER" id="PTHR43791:SF36">
    <property type="entry name" value="TRANSPORTER, PUTATIVE (AFU_ORTHOLOGUE AFUA_6G08340)-RELATED"/>
    <property type="match status" value="1"/>
</dbReference>
<evidence type="ECO:0000259" key="7">
    <source>
        <dbReference type="PROSITE" id="PS50850"/>
    </source>
</evidence>
<feature type="transmembrane region" description="Helical" evidence="6">
    <location>
        <begin position="334"/>
        <end position="352"/>
    </location>
</feature>
<sequence>MSFTEKNKPVDTDVVQISENIDEDLSRQVMRKLDWHLLPILSGLYLLAYFTTLGSGNAKIAGLTTDLGLKGVQFNLCSALFFIPYCLLDVPSNVALKYFKPSRWIPSIMFSWSIVMICMTFVKNFRGLLVARLFLGLTEAGHAGLFPGISFYICLWYPRRAQAQRLSIFLSASSTAGAFGGLLAFAIEKMNGIGGLAGWSWIFLLEGLVTTVISLLAFYWMDDYPETASFLTEKEREWLVRTIREDTVGSPKSIETKYIMQALADPHAYLMATLDVFMIIPLYSSAVFLPTIIVGLGYSSIHAQLMTIPPNICGSLCTVILGMLSDRLGARGPFVLLASLLSLTGYVMLFATTAPVTGYIGTMIAASGVYPASACLLAWTSGNAGGDIKRGLMIAMLGCIGNSGTIVASFIYRQADSPRYHPGHATNIACSSTLALLTIVAMLRFSQMNAKKKAYYLSEDLSDSQAHEYSELGDRSPFYRCVIDSLTPGVVLRLICEQIHFIIFAHEEMNRCGTRSRTTRELVLYDHSSNIFTDSLYIIVLGYRTRQLCVHLGNDGVDGGVASASC</sequence>
<feature type="transmembrane region" description="Helical" evidence="6">
    <location>
        <begin position="268"/>
        <end position="289"/>
    </location>
</feature>
<feature type="transmembrane region" description="Helical" evidence="6">
    <location>
        <begin position="358"/>
        <end position="379"/>
    </location>
</feature>
<dbReference type="InterPro" id="IPR011701">
    <property type="entry name" value="MFS"/>
</dbReference>
<keyword evidence="3 6" id="KW-0812">Transmembrane</keyword>
<evidence type="ECO:0000256" key="5">
    <source>
        <dbReference type="ARBA" id="ARBA00023136"/>
    </source>
</evidence>
<dbReference type="RefSeq" id="XP_040758867.1">
    <property type="nucleotide sequence ID" value="XM_040905139.1"/>
</dbReference>
<feature type="transmembrane region" description="Helical" evidence="6">
    <location>
        <begin position="168"/>
        <end position="187"/>
    </location>
</feature>
<gene>
    <name evidence="8" type="ORF">LAESUDRAFT_664661</name>
</gene>
<evidence type="ECO:0000313" key="8">
    <source>
        <dbReference type="EMBL" id="KZT01127.1"/>
    </source>
</evidence>
<dbReference type="InterPro" id="IPR036259">
    <property type="entry name" value="MFS_trans_sf"/>
</dbReference>
<name>A0A165BIK2_9APHY</name>
<dbReference type="STRING" id="1314785.A0A165BIK2"/>
<dbReference type="Pfam" id="PF07690">
    <property type="entry name" value="MFS_1"/>
    <property type="match status" value="1"/>
</dbReference>
<evidence type="ECO:0000256" key="2">
    <source>
        <dbReference type="ARBA" id="ARBA00022448"/>
    </source>
</evidence>
<feature type="transmembrane region" description="Helical" evidence="6">
    <location>
        <begin position="35"/>
        <end position="52"/>
    </location>
</feature>
<feature type="transmembrane region" description="Helical" evidence="6">
    <location>
        <begin position="199"/>
        <end position="221"/>
    </location>
</feature>
<feature type="transmembrane region" description="Helical" evidence="6">
    <location>
        <begin position="134"/>
        <end position="156"/>
    </location>
</feature>
<comment type="subcellular location">
    <subcellularLocation>
        <location evidence="1">Membrane</location>
        <topology evidence="1">Multi-pass membrane protein</topology>
    </subcellularLocation>
</comment>
<keyword evidence="5 6" id="KW-0472">Membrane</keyword>
<proteinExistence type="predicted"/>
<dbReference type="GO" id="GO:0016020">
    <property type="term" value="C:membrane"/>
    <property type="evidence" value="ECO:0007669"/>
    <property type="project" value="UniProtKB-SubCell"/>
</dbReference>
<dbReference type="AlphaFoldDB" id="A0A165BIK2"/>
<keyword evidence="2" id="KW-0813">Transport</keyword>
<evidence type="ECO:0000256" key="4">
    <source>
        <dbReference type="ARBA" id="ARBA00022989"/>
    </source>
</evidence>
<accession>A0A165BIK2</accession>
<dbReference type="FunFam" id="1.20.1250.20:FF:000013">
    <property type="entry name" value="MFS general substrate transporter"/>
    <property type="match status" value="1"/>
</dbReference>
<dbReference type="PROSITE" id="PS50850">
    <property type="entry name" value="MFS"/>
    <property type="match status" value="1"/>
</dbReference>